<dbReference type="EMBL" id="JBHRTL010000028">
    <property type="protein sequence ID" value="MFC3156202.1"/>
    <property type="molecule type" value="Genomic_DNA"/>
</dbReference>
<protein>
    <recommendedName>
        <fullName evidence="4">Glycine zipper 2TM domain-containing protein</fullName>
    </recommendedName>
</protein>
<evidence type="ECO:0000313" key="3">
    <source>
        <dbReference type="Proteomes" id="UP001595548"/>
    </source>
</evidence>
<organism evidence="2 3">
    <name type="scientific">Gilvimarinus japonicus</name>
    <dbReference type="NCBI Taxonomy" id="1796469"/>
    <lineage>
        <taxon>Bacteria</taxon>
        <taxon>Pseudomonadati</taxon>
        <taxon>Pseudomonadota</taxon>
        <taxon>Gammaproteobacteria</taxon>
        <taxon>Cellvibrionales</taxon>
        <taxon>Cellvibrionaceae</taxon>
        <taxon>Gilvimarinus</taxon>
    </lineage>
</organism>
<keyword evidence="3" id="KW-1185">Reference proteome</keyword>
<comment type="caution">
    <text evidence="2">The sequence shown here is derived from an EMBL/GenBank/DDBJ whole genome shotgun (WGS) entry which is preliminary data.</text>
</comment>
<dbReference type="Proteomes" id="UP001595548">
    <property type="component" value="Unassembled WGS sequence"/>
</dbReference>
<proteinExistence type="predicted"/>
<reference evidence="3" key="1">
    <citation type="journal article" date="2019" name="Int. J. Syst. Evol. Microbiol.">
        <title>The Global Catalogue of Microorganisms (GCM) 10K type strain sequencing project: providing services to taxonomists for standard genome sequencing and annotation.</title>
        <authorList>
            <consortium name="The Broad Institute Genomics Platform"/>
            <consortium name="The Broad Institute Genome Sequencing Center for Infectious Disease"/>
            <person name="Wu L."/>
            <person name="Ma J."/>
        </authorList>
    </citation>
    <scope>NUCLEOTIDE SEQUENCE [LARGE SCALE GENOMIC DNA]</scope>
    <source>
        <strain evidence="3">KCTC 52141</strain>
    </source>
</reference>
<feature type="chain" id="PRO_5047341886" description="Glycine zipper 2TM domain-containing protein" evidence="1">
    <location>
        <begin position="24"/>
        <end position="195"/>
    </location>
</feature>
<dbReference type="RefSeq" id="WP_339617511.1">
    <property type="nucleotide sequence ID" value="NZ_AP031500.1"/>
</dbReference>
<keyword evidence="1" id="KW-0732">Signal</keyword>
<feature type="signal peptide" evidence="1">
    <location>
        <begin position="1"/>
        <end position="23"/>
    </location>
</feature>
<dbReference type="PROSITE" id="PS51257">
    <property type="entry name" value="PROKAR_LIPOPROTEIN"/>
    <property type="match status" value="1"/>
</dbReference>
<name>A0ABV7HX17_9GAMM</name>
<evidence type="ECO:0008006" key="4">
    <source>
        <dbReference type="Google" id="ProtNLM"/>
    </source>
</evidence>
<sequence length="195" mass="20263">MKANRQLYGVAVACLLLSSCANGVSQSDLNYSININYGTVDAIDNVKIDSDAGSGAAMGGIVGAATSGHHNRGEHALEGAVAGGILAALLQGNRDAYSYQISLARGGTLKVITEQGDIRVGDCVSVEQGRTTNVRRVASVYCDSHGNAALQHPHVVSSAQEDAAECHTAKQIALKAETEEDIDLAIKRVRALCDG</sequence>
<evidence type="ECO:0000256" key="1">
    <source>
        <dbReference type="SAM" id="SignalP"/>
    </source>
</evidence>
<accession>A0ABV7HX17</accession>
<evidence type="ECO:0000313" key="2">
    <source>
        <dbReference type="EMBL" id="MFC3156202.1"/>
    </source>
</evidence>
<gene>
    <name evidence="2" type="ORF">ACFOEB_13410</name>
</gene>